<keyword evidence="2" id="KW-1185">Reference proteome</keyword>
<gene>
    <name evidence="1" type="ORF">GCM10007160_20590</name>
</gene>
<sequence>MTFIRPRSFSHIVGFDDCPFPREHRGDVPVVGVVYSGLRLEGVMSGKVRRDGANSTRELTRLVHESKFVEHLQLVLLQGIALAGFNVVDVPRLHTALGLPVLVVARHAPRRDAMRQALLECIPGGARKWALVERLGPMEALAGVYVQRMGLSREEAAKVIRETSINGAIPEPLRTAHLIAGGIGRGESSGRT</sequence>
<evidence type="ECO:0000313" key="2">
    <source>
        <dbReference type="Proteomes" id="UP000653056"/>
    </source>
</evidence>
<dbReference type="RefSeq" id="WP_189468827.1">
    <property type="nucleotide sequence ID" value="NZ_BMXS01000009.1"/>
</dbReference>
<proteinExistence type="inferred from homology"/>
<dbReference type="InterPro" id="IPR002802">
    <property type="entry name" value="Endo_dU"/>
</dbReference>
<dbReference type="PANTHER" id="PTHR39518">
    <property type="entry name" value="UPF0215 PROTEIN MJ1150"/>
    <property type="match status" value="1"/>
</dbReference>
<evidence type="ECO:0000313" key="1">
    <source>
        <dbReference type="EMBL" id="GGX92932.1"/>
    </source>
</evidence>
<dbReference type="Proteomes" id="UP000653056">
    <property type="component" value="Unassembled WGS sequence"/>
</dbReference>
<comment type="caution">
    <text evidence="1">The sequence shown here is derived from an EMBL/GenBank/DDBJ whole genome shotgun (WGS) entry which is preliminary data.</text>
</comment>
<dbReference type="PANTHER" id="PTHR39518:SF2">
    <property type="entry name" value="UPF0215 PROTEIN MJ1150"/>
    <property type="match status" value="1"/>
</dbReference>
<dbReference type="PIRSF" id="PIRSF006380">
    <property type="entry name" value="UCP006380"/>
    <property type="match status" value="1"/>
</dbReference>
<name>A0ABQ2YS73_9GAMM</name>
<dbReference type="Pfam" id="PF01949">
    <property type="entry name" value="Endo_dU"/>
    <property type="match status" value="1"/>
</dbReference>
<reference evidence="2" key="1">
    <citation type="journal article" date="2019" name="Int. J. Syst. Evol. Microbiol.">
        <title>The Global Catalogue of Microorganisms (GCM) 10K type strain sequencing project: providing services to taxonomists for standard genome sequencing and annotation.</title>
        <authorList>
            <consortium name="The Broad Institute Genomics Platform"/>
            <consortium name="The Broad Institute Genome Sequencing Center for Infectious Disease"/>
            <person name="Wu L."/>
            <person name="Ma J."/>
        </authorList>
    </citation>
    <scope>NUCLEOTIDE SEQUENCE [LARGE SCALE GENOMIC DNA]</scope>
    <source>
        <strain evidence="2">KCTC 22228</strain>
    </source>
</reference>
<protein>
    <submittedName>
        <fullName evidence="1">UPF0215 protein</fullName>
    </submittedName>
</protein>
<dbReference type="Gene3D" id="3.30.2170.10">
    <property type="entry name" value="archaeoglobus fulgidus dsm 4304 superfamily"/>
    <property type="match status" value="1"/>
</dbReference>
<organism evidence="1 2">
    <name type="scientific">Litchfieldella qijiaojingensis</name>
    <dbReference type="NCBI Taxonomy" id="980347"/>
    <lineage>
        <taxon>Bacteria</taxon>
        <taxon>Pseudomonadati</taxon>
        <taxon>Pseudomonadota</taxon>
        <taxon>Gammaproteobacteria</taxon>
        <taxon>Oceanospirillales</taxon>
        <taxon>Halomonadaceae</taxon>
        <taxon>Litchfieldella</taxon>
    </lineage>
</organism>
<dbReference type="HAMAP" id="MF_00582">
    <property type="entry name" value="UPF0215"/>
    <property type="match status" value="1"/>
</dbReference>
<accession>A0ABQ2YS73</accession>
<dbReference type="EMBL" id="BMXS01000009">
    <property type="protein sequence ID" value="GGX92932.1"/>
    <property type="molecule type" value="Genomic_DNA"/>
</dbReference>